<evidence type="ECO:0000256" key="5">
    <source>
        <dbReference type="ARBA" id="ARBA00012060"/>
    </source>
</evidence>
<gene>
    <name evidence="13" type="primary">aroQ</name>
    <name evidence="17" type="ORF">E5334_05065</name>
</gene>
<dbReference type="NCBIfam" id="NF003805">
    <property type="entry name" value="PRK05395.1-2"/>
    <property type="match status" value="1"/>
</dbReference>
<dbReference type="InterPro" id="IPR036878">
    <property type="entry name" value="Glu_permease_IIB"/>
</dbReference>
<evidence type="ECO:0000256" key="10">
    <source>
        <dbReference type="ARBA" id="ARBA00022777"/>
    </source>
</evidence>
<dbReference type="UniPathway" id="UPA00053">
    <property type="reaction ID" value="UER00086"/>
</dbReference>
<feature type="active site" description="Proton acceptor" evidence="13">
    <location>
        <position position="200"/>
    </location>
</feature>
<feature type="compositionally biased region" description="Basic and acidic residues" evidence="15">
    <location>
        <begin position="106"/>
        <end position="117"/>
    </location>
</feature>
<feature type="region of interest" description="Disordered" evidence="15">
    <location>
        <begin position="97"/>
        <end position="145"/>
    </location>
</feature>
<comment type="caution">
    <text evidence="17">The sequence shown here is derived from an EMBL/GenBank/DDBJ whole genome shotgun (WGS) entry which is preliminary data.</text>
</comment>
<keyword evidence="13" id="KW-0028">Amino-acid biosynthesis</keyword>
<evidence type="ECO:0000256" key="8">
    <source>
        <dbReference type="ARBA" id="ARBA00022679"/>
    </source>
</evidence>
<dbReference type="GO" id="GO:0009401">
    <property type="term" value="P:phosphoenolpyruvate-dependent sugar phosphotransferase system"/>
    <property type="evidence" value="ECO:0007669"/>
    <property type="project" value="UniProtKB-KW"/>
</dbReference>
<comment type="similarity">
    <text evidence="3 13">Belongs to the type-II 3-dehydroquinase family.</text>
</comment>
<keyword evidence="9" id="KW-0598">Phosphotransferase system</keyword>
<evidence type="ECO:0000256" key="12">
    <source>
        <dbReference type="ARBA" id="ARBA00023239"/>
    </source>
</evidence>
<evidence type="ECO:0000313" key="17">
    <source>
        <dbReference type="EMBL" id="TGY62049.1"/>
    </source>
</evidence>
<dbReference type="Gene3D" id="3.30.1360.60">
    <property type="entry name" value="Glucose permease domain IIB"/>
    <property type="match status" value="1"/>
</dbReference>
<dbReference type="AlphaFoldDB" id="A0A4S2EZR1"/>
<dbReference type="SUPFAM" id="SSF52304">
    <property type="entry name" value="Type II 3-dehydroquinate dehydratase"/>
    <property type="match status" value="1"/>
</dbReference>
<dbReference type="NCBIfam" id="NF003807">
    <property type="entry name" value="PRK05395.1-4"/>
    <property type="match status" value="1"/>
</dbReference>
<dbReference type="EMBL" id="SRYE01000003">
    <property type="protein sequence ID" value="TGY62049.1"/>
    <property type="molecule type" value="Genomic_DNA"/>
</dbReference>
<keyword evidence="18" id="KW-1185">Reference proteome</keyword>
<feature type="active site" description="Phosphocysteine intermediate; for EIIB activity" evidence="14">
    <location>
        <position position="26"/>
    </location>
</feature>
<keyword evidence="7" id="KW-0762">Sugar transport</keyword>
<dbReference type="OrthoDB" id="9790793at2"/>
<keyword evidence="11 13" id="KW-0057">Aromatic amino acid biosynthesis</keyword>
<dbReference type="PANTHER" id="PTHR21272">
    <property type="entry name" value="CATABOLIC 3-DEHYDROQUINASE"/>
    <property type="match status" value="1"/>
</dbReference>
<feature type="binding site" evidence="13">
    <location>
        <position position="258"/>
    </location>
    <ligand>
        <name>substrate</name>
    </ligand>
</feature>
<comment type="pathway">
    <text evidence="2 13">Metabolic intermediate biosynthesis; chorismate biosynthesis; chorismate from D-erythrose 4-phosphate and phosphoenolpyruvate: step 3/7.</text>
</comment>
<evidence type="ECO:0000256" key="3">
    <source>
        <dbReference type="ARBA" id="ARBA00011037"/>
    </source>
</evidence>
<dbReference type="RefSeq" id="WP_136012532.1">
    <property type="nucleotide sequence ID" value="NZ_SRYE01000003.1"/>
</dbReference>
<dbReference type="GO" id="GO:0008652">
    <property type="term" value="P:amino acid biosynthetic process"/>
    <property type="evidence" value="ECO:0007669"/>
    <property type="project" value="UniProtKB-KW"/>
</dbReference>
<dbReference type="GO" id="GO:0019631">
    <property type="term" value="P:quinate catabolic process"/>
    <property type="evidence" value="ECO:0007669"/>
    <property type="project" value="TreeGrafter"/>
</dbReference>
<accession>A0A4S2EZR1</accession>
<dbReference type="Gene3D" id="3.40.50.9100">
    <property type="entry name" value="Dehydroquinase, class II"/>
    <property type="match status" value="1"/>
</dbReference>
<dbReference type="HAMAP" id="MF_00169">
    <property type="entry name" value="AroQ"/>
    <property type="match status" value="1"/>
</dbReference>
<dbReference type="CDD" id="cd00212">
    <property type="entry name" value="PTS_IIB_glc"/>
    <property type="match status" value="1"/>
</dbReference>
<evidence type="ECO:0000256" key="11">
    <source>
        <dbReference type="ARBA" id="ARBA00023141"/>
    </source>
</evidence>
<dbReference type="InterPro" id="IPR001874">
    <property type="entry name" value="DHquinase_II"/>
</dbReference>
<dbReference type="GO" id="GO:0009073">
    <property type="term" value="P:aromatic amino acid family biosynthetic process"/>
    <property type="evidence" value="ECO:0007669"/>
    <property type="project" value="UniProtKB-KW"/>
</dbReference>
<dbReference type="GO" id="GO:0003855">
    <property type="term" value="F:3-dehydroquinate dehydratase activity"/>
    <property type="evidence" value="ECO:0007669"/>
    <property type="project" value="UniProtKB-UniRule"/>
</dbReference>
<keyword evidence="12 13" id="KW-0456">Lyase</keyword>
<dbReference type="PANTHER" id="PTHR21272:SF3">
    <property type="entry name" value="CATABOLIC 3-DEHYDROQUINASE"/>
    <property type="match status" value="1"/>
</dbReference>
<organism evidence="17 18">
    <name type="scientific">Muricaecibacterium torontonense</name>
    <dbReference type="NCBI Taxonomy" id="3032871"/>
    <lineage>
        <taxon>Bacteria</taxon>
        <taxon>Bacillati</taxon>
        <taxon>Actinomycetota</taxon>
        <taxon>Coriobacteriia</taxon>
        <taxon>Coriobacteriales</taxon>
        <taxon>Atopobiaceae</taxon>
        <taxon>Muricaecibacterium</taxon>
    </lineage>
</organism>
<sequence>MDTAATAQEVLEACGGKDNILSTSVCMTRLRLELANPDEVDEDRLKTLHGVLGLRGRNDHGLEVVFGPAIIDSIATEFSALIERPLVRKAAKAITRMTPALPSQPKDARNLRGDNPSRKASYAAQRKANRSQAQAKQGTWDQEASEDADLDELRRLLEGPGALLNTLENDPEAPAACARRLLVINGPNLNMLGVREPDIYGHETYSDLVDLCHLEGARAGFSEVRCFQSNHEGAIVDVIQDALDVYDAIVINPAAYTHTSVAILDALKAVAIPAVEVHISDVSEREDFRQVSYVRSACVATVMGEGFAGYGHAMRILARCLDENA</sequence>
<comment type="catalytic activity">
    <reaction evidence="1 13">
        <text>3-dehydroquinate = 3-dehydroshikimate + H2O</text>
        <dbReference type="Rhea" id="RHEA:21096"/>
        <dbReference type="ChEBI" id="CHEBI:15377"/>
        <dbReference type="ChEBI" id="CHEBI:16630"/>
        <dbReference type="ChEBI" id="CHEBI:32364"/>
        <dbReference type="EC" id="4.2.1.10"/>
    </reaction>
</comment>
<evidence type="ECO:0000256" key="15">
    <source>
        <dbReference type="SAM" id="MobiDB-lite"/>
    </source>
</evidence>
<dbReference type="Pfam" id="PF01220">
    <property type="entry name" value="DHquinase_II"/>
    <property type="match status" value="1"/>
</dbReference>
<dbReference type="InterPro" id="IPR018113">
    <property type="entry name" value="PTrfase_EIIB_Cys"/>
</dbReference>
<keyword evidence="10" id="KW-0418">Kinase</keyword>
<protein>
    <recommendedName>
        <fullName evidence="5 13">3-dehydroquinate dehydratase</fullName>
        <shortName evidence="13">3-dehydroquinase</shortName>
        <ecNumber evidence="5 13">4.2.1.10</ecNumber>
    </recommendedName>
    <alternativeName>
        <fullName evidence="13">Type II DHQase</fullName>
    </alternativeName>
</protein>
<dbReference type="EC" id="4.2.1.10" evidence="5 13"/>
<feature type="compositionally biased region" description="Polar residues" evidence="15">
    <location>
        <begin position="130"/>
        <end position="142"/>
    </location>
</feature>
<comment type="subunit">
    <text evidence="4 13">Homododecamer.</text>
</comment>
<feature type="binding site" evidence="13">
    <location>
        <position position="289"/>
    </location>
    <ligand>
        <name>substrate</name>
    </ligand>
</feature>
<proteinExistence type="inferred from homology"/>
<evidence type="ECO:0000256" key="4">
    <source>
        <dbReference type="ARBA" id="ARBA00011193"/>
    </source>
</evidence>
<evidence type="ECO:0000256" key="14">
    <source>
        <dbReference type="PROSITE-ProRule" id="PRU00421"/>
    </source>
</evidence>
<evidence type="ECO:0000256" key="1">
    <source>
        <dbReference type="ARBA" id="ARBA00001864"/>
    </source>
</evidence>
<dbReference type="Proteomes" id="UP000310263">
    <property type="component" value="Unassembled WGS sequence"/>
</dbReference>
<dbReference type="CDD" id="cd00466">
    <property type="entry name" value="DHQase_II"/>
    <property type="match status" value="1"/>
</dbReference>
<feature type="active site" description="Proton donor" evidence="13">
    <location>
        <position position="278"/>
    </location>
</feature>
<dbReference type="GO" id="GO:0009423">
    <property type="term" value="P:chorismate biosynthetic process"/>
    <property type="evidence" value="ECO:0007669"/>
    <property type="project" value="UniProtKB-UniRule"/>
</dbReference>
<dbReference type="InterPro" id="IPR018509">
    <property type="entry name" value="DHquinase_II_CS"/>
</dbReference>
<dbReference type="GO" id="GO:0016301">
    <property type="term" value="F:kinase activity"/>
    <property type="evidence" value="ECO:0007669"/>
    <property type="project" value="UniProtKB-KW"/>
</dbReference>
<dbReference type="InterPro" id="IPR001996">
    <property type="entry name" value="PTS_IIB_1"/>
</dbReference>
<dbReference type="NCBIfam" id="NF003806">
    <property type="entry name" value="PRK05395.1-3"/>
    <property type="match status" value="1"/>
</dbReference>
<name>A0A4S2EZR1_9ACTN</name>
<reference evidence="17 18" key="1">
    <citation type="submission" date="2019-04" db="EMBL/GenBank/DDBJ databases">
        <title>Microbes associate with the intestines of laboratory mice.</title>
        <authorList>
            <person name="Navarre W."/>
            <person name="Wong E."/>
            <person name="Huang K."/>
            <person name="Tropini C."/>
            <person name="Ng K."/>
            <person name="Yu B."/>
        </authorList>
    </citation>
    <scope>NUCLEOTIDE SEQUENCE [LARGE SCALE GENOMIC DNA]</scope>
    <source>
        <strain evidence="17 18">NM07_P-09</strain>
    </source>
</reference>
<dbReference type="InterPro" id="IPR036441">
    <property type="entry name" value="DHquinase_II_sf"/>
</dbReference>
<evidence type="ECO:0000256" key="13">
    <source>
        <dbReference type="HAMAP-Rule" id="MF_00169"/>
    </source>
</evidence>
<dbReference type="Pfam" id="PF00367">
    <property type="entry name" value="PTS_EIIB"/>
    <property type="match status" value="1"/>
</dbReference>
<dbReference type="PROSITE" id="PS01029">
    <property type="entry name" value="DEHYDROQUINASE_II"/>
    <property type="match status" value="1"/>
</dbReference>
<comment type="function">
    <text evidence="13">Catalyzes a trans-dehydration via an enolate intermediate.</text>
</comment>
<dbReference type="PROSITE" id="PS51098">
    <property type="entry name" value="PTS_EIIB_TYPE_1"/>
    <property type="match status" value="1"/>
</dbReference>
<feature type="site" description="Transition state stabilizer" evidence="13">
    <location>
        <position position="195"/>
    </location>
</feature>
<dbReference type="GO" id="GO:0008982">
    <property type="term" value="F:protein-N(PI)-phosphohistidine-sugar phosphotransferase activity"/>
    <property type="evidence" value="ECO:0007669"/>
    <property type="project" value="InterPro"/>
</dbReference>
<feature type="binding site" evidence="13">
    <location>
        <position position="252"/>
    </location>
    <ligand>
        <name>substrate</name>
    </ligand>
</feature>
<keyword evidence="6" id="KW-0813">Transport</keyword>
<evidence type="ECO:0000256" key="9">
    <source>
        <dbReference type="ARBA" id="ARBA00022683"/>
    </source>
</evidence>
<feature type="domain" description="PTS EIIB type-1" evidence="16">
    <location>
        <begin position="4"/>
        <end position="88"/>
    </location>
</feature>
<evidence type="ECO:0000259" key="16">
    <source>
        <dbReference type="PROSITE" id="PS51098"/>
    </source>
</evidence>
<dbReference type="PROSITE" id="PS01035">
    <property type="entry name" value="PTS_EIIB_TYPE_1_CYS"/>
    <property type="match status" value="1"/>
</dbReference>
<evidence type="ECO:0000256" key="6">
    <source>
        <dbReference type="ARBA" id="ARBA00022448"/>
    </source>
</evidence>
<evidence type="ECO:0000313" key="18">
    <source>
        <dbReference type="Proteomes" id="UP000310263"/>
    </source>
</evidence>
<feature type="binding site" evidence="13">
    <location>
        <begin position="279"/>
        <end position="280"/>
    </location>
    <ligand>
        <name>substrate</name>
    </ligand>
</feature>
<evidence type="ECO:0000256" key="2">
    <source>
        <dbReference type="ARBA" id="ARBA00004902"/>
    </source>
</evidence>
<evidence type="ECO:0000256" key="7">
    <source>
        <dbReference type="ARBA" id="ARBA00022597"/>
    </source>
</evidence>
<keyword evidence="8" id="KW-0808">Transferase</keyword>
<dbReference type="SUPFAM" id="SSF55604">
    <property type="entry name" value="Glucose permease domain IIB"/>
    <property type="match status" value="1"/>
</dbReference>
<feature type="binding site" evidence="13">
    <location>
        <position position="265"/>
    </location>
    <ligand>
        <name>substrate</name>
    </ligand>
</feature>